<sequence length="195" mass="21098">MTDGAATEQQFLDGTVENGFTLLELLIVVGVMAIITALAYPAFSSYYGDCCMKAAVWEIVGMVKEAKQRSLTDDRYYAVGFDPVRGVVSLIADRGPDDEWNTGDDRVVRMSRLEDKGGGVRFGYGTCGPIPGYAATSDGITFQQNNTIVCNPELTGNAGTVYLCTSRGTAVAVTVNSRDFSCVQRRWNGSGWVKM</sequence>
<dbReference type="RefSeq" id="WP_214174815.1">
    <property type="nucleotide sequence ID" value="NZ_JAHCVK010000002.1"/>
</dbReference>
<evidence type="ECO:0000256" key="1">
    <source>
        <dbReference type="SAM" id="Phobius"/>
    </source>
</evidence>
<keyword evidence="1" id="KW-1133">Transmembrane helix</keyword>
<accession>A0ABS5SCC3</accession>
<dbReference type="Pfam" id="PF07963">
    <property type="entry name" value="N_methyl"/>
    <property type="match status" value="1"/>
</dbReference>
<dbReference type="NCBIfam" id="TIGR02532">
    <property type="entry name" value="IV_pilin_GFxxxE"/>
    <property type="match status" value="1"/>
</dbReference>
<organism evidence="2 3">
    <name type="scientific">Geomobilimonas luticola</name>
    <dbReference type="NCBI Taxonomy" id="1114878"/>
    <lineage>
        <taxon>Bacteria</taxon>
        <taxon>Pseudomonadati</taxon>
        <taxon>Thermodesulfobacteriota</taxon>
        <taxon>Desulfuromonadia</taxon>
        <taxon>Geobacterales</taxon>
        <taxon>Geobacteraceae</taxon>
        <taxon>Geomobilimonas</taxon>
    </lineage>
</organism>
<gene>
    <name evidence="2" type="ORF">KI810_07115</name>
</gene>
<dbReference type="InterPro" id="IPR045584">
    <property type="entry name" value="Pilin-like"/>
</dbReference>
<dbReference type="SUPFAM" id="SSF54523">
    <property type="entry name" value="Pili subunits"/>
    <property type="match status" value="1"/>
</dbReference>
<name>A0ABS5SCC3_9BACT</name>
<reference evidence="2 3" key="1">
    <citation type="submission" date="2021-05" db="EMBL/GenBank/DDBJ databases">
        <title>The draft genome of Geobacter luticola JCM 17780.</title>
        <authorList>
            <person name="Xu Z."/>
            <person name="Masuda Y."/>
            <person name="Itoh H."/>
            <person name="Senoo K."/>
        </authorList>
    </citation>
    <scope>NUCLEOTIDE SEQUENCE [LARGE SCALE GENOMIC DNA]</scope>
    <source>
        <strain evidence="2 3">JCM 17780</strain>
    </source>
</reference>
<proteinExistence type="predicted"/>
<protein>
    <submittedName>
        <fullName evidence="2">Prepilin-type N-terminal cleavage/methylation domain-containing protein</fullName>
    </submittedName>
</protein>
<dbReference type="EMBL" id="JAHCVK010000002">
    <property type="protein sequence ID" value="MBT0652820.1"/>
    <property type="molecule type" value="Genomic_DNA"/>
</dbReference>
<keyword evidence="1" id="KW-0812">Transmembrane</keyword>
<dbReference type="Proteomes" id="UP000756860">
    <property type="component" value="Unassembled WGS sequence"/>
</dbReference>
<feature type="transmembrane region" description="Helical" evidence="1">
    <location>
        <begin position="20"/>
        <end position="43"/>
    </location>
</feature>
<dbReference type="Gene3D" id="3.30.700.10">
    <property type="entry name" value="Glycoprotein, Type 4 Pilin"/>
    <property type="match status" value="1"/>
</dbReference>
<evidence type="ECO:0000313" key="3">
    <source>
        <dbReference type="Proteomes" id="UP000756860"/>
    </source>
</evidence>
<keyword evidence="3" id="KW-1185">Reference proteome</keyword>
<comment type="caution">
    <text evidence="2">The sequence shown here is derived from an EMBL/GenBank/DDBJ whole genome shotgun (WGS) entry which is preliminary data.</text>
</comment>
<dbReference type="InterPro" id="IPR012902">
    <property type="entry name" value="N_methyl_site"/>
</dbReference>
<evidence type="ECO:0000313" key="2">
    <source>
        <dbReference type="EMBL" id="MBT0652820.1"/>
    </source>
</evidence>
<keyword evidence="1" id="KW-0472">Membrane</keyword>